<dbReference type="EMBL" id="JAHXCT010000001">
    <property type="protein sequence ID" value="MBW4768419.1"/>
    <property type="molecule type" value="Genomic_DNA"/>
</dbReference>
<evidence type="ECO:0000313" key="4">
    <source>
        <dbReference type="Proteomes" id="UP000788426"/>
    </source>
</evidence>
<keyword evidence="4" id="KW-1185">Reference proteome</keyword>
<evidence type="ECO:0000313" key="3">
    <source>
        <dbReference type="EMBL" id="MBW4768419.1"/>
    </source>
</evidence>
<dbReference type="Proteomes" id="UP000788426">
    <property type="component" value="Unassembled WGS sequence"/>
</dbReference>
<gene>
    <name evidence="3" type="ORF">KZO38_01360</name>
</gene>
<evidence type="ECO:0000256" key="1">
    <source>
        <dbReference type="ARBA" id="ARBA00022679"/>
    </source>
</evidence>
<dbReference type="InterPro" id="IPR051091">
    <property type="entry name" value="O-Glucosyltr/Glycosyltrsf_90"/>
</dbReference>
<evidence type="ECO:0000259" key="2">
    <source>
        <dbReference type="SMART" id="SM00672"/>
    </source>
</evidence>
<feature type="domain" description="Glycosyl transferase CAP10" evidence="2">
    <location>
        <begin position="122"/>
        <end position="320"/>
    </location>
</feature>
<accession>A0ABS6YA20</accession>
<dbReference type="RefSeq" id="WP_219479173.1">
    <property type="nucleotide sequence ID" value="NZ_JAHXCT010000001.1"/>
</dbReference>
<dbReference type="PANTHER" id="PTHR12203">
    <property type="entry name" value="KDEL LYS-ASP-GLU-LEU CONTAINING - RELATED"/>
    <property type="match status" value="1"/>
</dbReference>
<comment type="caution">
    <text evidence="3">The sequence shown here is derived from an EMBL/GenBank/DDBJ whole genome shotgun (WGS) entry which is preliminary data.</text>
</comment>
<dbReference type="SMART" id="SM00672">
    <property type="entry name" value="CAP10"/>
    <property type="match status" value="1"/>
</dbReference>
<sequence length="325" mass="38848">MLKKLLYKINSGKNSKLKYYVLSVYRELFPKCLLRPFLAKKLEKIRKRDDYKYLMSRANYYCRLESPAQYDKEQWLKESVEVGKQPMTGQKVFYYDAMKYARWFSKTLRWILLPGDIYRDELLPCVAKSRLLQAKNANITLFNMDYVRHFIFVNDHIPFSEKENKVIFRGGISRRNDQRLHFVKTFFNHPLFDIKVRDKAYPEWWGEKISIQAHLYCKFIMALEGNDVASNLKWVMSSNSIAVMPKPTCETWFMEGTLIPNYHYIEVKDDLSDLEERINYYIEHTDEAEAIVKHAHEYVEVFKNQDREDAIALLTLDKYFKSVNP</sequence>
<keyword evidence="1" id="KW-0808">Transferase</keyword>
<dbReference type="Pfam" id="PF05686">
    <property type="entry name" value="Glyco_transf_90"/>
    <property type="match status" value="1"/>
</dbReference>
<organism evidence="3 4">
    <name type="scientific">Hoylesella nanceiensis</name>
    <dbReference type="NCBI Taxonomy" id="425941"/>
    <lineage>
        <taxon>Bacteria</taxon>
        <taxon>Pseudomonadati</taxon>
        <taxon>Bacteroidota</taxon>
        <taxon>Bacteroidia</taxon>
        <taxon>Bacteroidales</taxon>
        <taxon>Prevotellaceae</taxon>
        <taxon>Hoylesella</taxon>
    </lineage>
</organism>
<reference evidence="3 4" key="1">
    <citation type="submission" date="2021-07" db="EMBL/GenBank/DDBJ databases">
        <title>Genomic diversity and antimicrobial resistance of Prevotella spp. isolated from chronic lung disease airways.</title>
        <authorList>
            <person name="Webb K.A."/>
            <person name="Olagoke O.S."/>
            <person name="Baird T."/>
            <person name="Neill J."/>
            <person name="Pham A."/>
            <person name="Wells T.J."/>
            <person name="Ramsay K.A."/>
            <person name="Bell S.C."/>
            <person name="Sarovich D.S."/>
            <person name="Price E.P."/>
        </authorList>
    </citation>
    <scope>NUCLEOTIDE SEQUENCE [LARGE SCALE GENOMIC DNA]</scope>
    <source>
        <strain evidence="3 4">SCHI0011.S.12</strain>
    </source>
</reference>
<dbReference type="PANTHER" id="PTHR12203:SF35">
    <property type="entry name" value="PROTEIN O-GLUCOSYLTRANSFERASE 1"/>
    <property type="match status" value="1"/>
</dbReference>
<name>A0ABS6YA20_9BACT</name>
<dbReference type="InterPro" id="IPR006598">
    <property type="entry name" value="CAP10"/>
</dbReference>
<proteinExistence type="predicted"/>
<protein>
    <submittedName>
        <fullName evidence="3">Lipopolysaccharide biosynthesis protein</fullName>
    </submittedName>
</protein>